<dbReference type="GeneID" id="104983747"/>
<keyword evidence="5 7" id="KW-0694">RNA-binding</keyword>
<dbReference type="KEGG" id="bbis:104983747"/>
<keyword evidence="8" id="KW-0508">mRNA splicing</keyword>
<organism evidence="11 12">
    <name type="scientific">Bison bison bison</name>
    <name type="common">North American plains bison</name>
    <dbReference type="NCBI Taxonomy" id="43346"/>
    <lineage>
        <taxon>Eukaryota</taxon>
        <taxon>Metazoa</taxon>
        <taxon>Chordata</taxon>
        <taxon>Craniata</taxon>
        <taxon>Vertebrata</taxon>
        <taxon>Euteleostomi</taxon>
        <taxon>Mammalia</taxon>
        <taxon>Eutheria</taxon>
        <taxon>Laurasiatheria</taxon>
        <taxon>Artiodactyla</taxon>
        <taxon>Ruminantia</taxon>
        <taxon>Pecora</taxon>
        <taxon>Bovidae</taxon>
        <taxon>Bovinae</taxon>
        <taxon>Bison</taxon>
    </lineage>
</organism>
<evidence type="ECO:0000256" key="1">
    <source>
        <dbReference type="ARBA" id="ARBA00004324"/>
    </source>
</evidence>
<keyword evidence="8" id="KW-0813">Transport</keyword>
<name>A0A6P3GXZ3_BISBB</name>
<dbReference type="PRINTS" id="PR01738">
    <property type="entry name" value="RNABINDINGM8"/>
</dbReference>
<evidence type="ECO:0000256" key="7">
    <source>
        <dbReference type="PROSITE-ProRule" id="PRU00176"/>
    </source>
</evidence>
<protein>
    <recommendedName>
        <fullName evidence="8">RNA-binding protein 8A</fullName>
    </recommendedName>
</protein>
<feature type="compositionally biased region" description="Acidic residues" evidence="9">
    <location>
        <begin position="15"/>
        <end position="25"/>
    </location>
</feature>
<dbReference type="AlphaFoldDB" id="A0A6P3GXZ3"/>
<keyword evidence="6 8" id="KW-0539">Nucleus</keyword>
<evidence type="ECO:0000256" key="8">
    <source>
        <dbReference type="RuleBase" id="RU361239"/>
    </source>
</evidence>
<evidence type="ECO:0000256" key="6">
    <source>
        <dbReference type="ARBA" id="ARBA00023242"/>
    </source>
</evidence>
<feature type="region of interest" description="Disordered" evidence="9">
    <location>
        <begin position="145"/>
        <end position="167"/>
    </location>
</feature>
<feature type="compositionally biased region" description="Basic residues" evidence="9">
    <location>
        <begin position="148"/>
        <end position="167"/>
    </location>
</feature>
<keyword evidence="4" id="KW-0747">Spliceosome</keyword>
<evidence type="ECO:0000313" key="12">
    <source>
        <dbReference type="RefSeq" id="XP_010831572.1"/>
    </source>
</evidence>
<dbReference type="GO" id="GO:0016607">
    <property type="term" value="C:nuclear speck"/>
    <property type="evidence" value="ECO:0007669"/>
    <property type="project" value="UniProtKB-SubCell"/>
</dbReference>
<dbReference type="Gene3D" id="3.30.70.330">
    <property type="match status" value="1"/>
</dbReference>
<comment type="function">
    <text evidence="8">Core component of the splicing-dependent multiprotein exon junction complex (EJC) deposited at splice junctions on mRNAs.</text>
</comment>
<dbReference type="GO" id="GO:0003729">
    <property type="term" value="F:mRNA binding"/>
    <property type="evidence" value="ECO:0007669"/>
    <property type="project" value="InterPro"/>
</dbReference>
<dbReference type="SMART" id="SM00360">
    <property type="entry name" value="RRM"/>
    <property type="match status" value="1"/>
</dbReference>
<comment type="similarity">
    <text evidence="2 8">Belongs to the RBM8A family.</text>
</comment>
<dbReference type="RefSeq" id="XP_010831572.1">
    <property type="nucleotide sequence ID" value="XM_010833270.1"/>
</dbReference>
<evidence type="ECO:0000256" key="3">
    <source>
        <dbReference type="ARBA" id="ARBA00022490"/>
    </source>
</evidence>
<keyword evidence="8" id="KW-0509">mRNA transport</keyword>
<keyword evidence="11" id="KW-1185">Reference proteome</keyword>
<reference evidence="12" key="1">
    <citation type="submission" date="2025-08" db="UniProtKB">
        <authorList>
            <consortium name="RefSeq"/>
        </authorList>
    </citation>
    <scope>IDENTIFICATION</scope>
    <source>
        <tissue evidence="12">Blood</tissue>
    </source>
</reference>
<keyword evidence="8" id="KW-0507">mRNA processing</keyword>
<dbReference type="GO" id="GO:0005737">
    <property type="term" value="C:cytoplasm"/>
    <property type="evidence" value="ECO:0007669"/>
    <property type="project" value="UniProtKB-SubCell"/>
</dbReference>
<accession>A0A6P3GXZ3</accession>
<dbReference type="GO" id="GO:0008380">
    <property type="term" value="P:RNA splicing"/>
    <property type="evidence" value="ECO:0007669"/>
    <property type="project" value="UniProtKB-KW"/>
</dbReference>
<dbReference type="InterPro" id="IPR035979">
    <property type="entry name" value="RBD_domain_sf"/>
</dbReference>
<comment type="subunit">
    <text evidence="8">Heterodimer with MAGOH. Part of the mRNA splicing-dependent exon junction complex (EJC) complex; the core complex contains CASC3, EIF4A3, MAGOH and RBM8A.</text>
</comment>
<keyword evidence="3 8" id="KW-0963">Cytoplasm</keyword>
<dbReference type="PANTHER" id="PTHR45894">
    <property type="entry name" value="RNA-BINDING PROTEIN 8A"/>
    <property type="match status" value="1"/>
</dbReference>
<feature type="domain" description="RRM" evidence="10">
    <location>
        <begin position="66"/>
        <end position="144"/>
    </location>
</feature>
<dbReference type="InterPro" id="IPR008111">
    <property type="entry name" value="RNA-bd_8"/>
</dbReference>
<evidence type="ECO:0000259" key="10">
    <source>
        <dbReference type="PROSITE" id="PS50102"/>
    </source>
</evidence>
<dbReference type="GO" id="GO:0051028">
    <property type="term" value="P:mRNA transport"/>
    <property type="evidence" value="ECO:0007669"/>
    <property type="project" value="UniProtKB-KW"/>
</dbReference>
<evidence type="ECO:0000256" key="5">
    <source>
        <dbReference type="ARBA" id="ARBA00022884"/>
    </source>
</evidence>
<dbReference type="CDD" id="cd12324">
    <property type="entry name" value="RRM_RBM8"/>
    <property type="match status" value="1"/>
</dbReference>
<dbReference type="CTD" id="9939"/>
<dbReference type="OrthoDB" id="15688at2759"/>
<evidence type="ECO:0000313" key="11">
    <source>
        <dbReference type="Proteomes" id="UP000515208"/>
    </source>
</evidence>
<evidence type="ECO:0000256" key="2">
    <source>
        <dbReference type="ARBA" id="ARBA00007987"/>
    </source>
</evidence>
<dbReference type="InterPro" id="IPR033744">
    <property type="entry name" value="RRM_RBM8"/>
</dbReference>
<dbReference type="GO" id="GO:0006397">
    <property type="term" value="P:mRNA processing"/>
    <property type="evidence" value="ECO:0007669"/>
    <property type="project" value="UniProtKB-KW"/>
</dbReference>
<comment type="subcellular location">
    <subcellularLocation>
        <location evidence="1 8">Nucleus speckle</location>
    </subcellularLocation>
    <subcellularLocation>
        <location evidence="8">Nucleus</location>
    </subcellularLocation>
    <subcellularLocation>
        <location evidence="8">Cytoplasm</location>
    </subcellularLocation>
</comment>
<evidence type="ECO:0000256" key="9">
    <source>
        <dbReference type="SAM" id="MobiDB-lite"/>
    </source>
</evidence>
<feature type="region of interest" description="Disordered" evidence="9">
    <location>
        <begin position="13"/>
        <end position="34"/>
    </location>
</feature>
<dbReference type="InterPro" id="IPR000504">
    <property type="entry name" value="RRM_dom"/>
</dbReference>
<sequence length="167" mass="18884">MADVLDLHEAGGEDFAMDEDGDGEDSGGGCGKRGRCERRTIRAREPVFLVLKQLSFVPLPTAVEGWILFVTGVHEEATEEDIHDKFAEYGEIKNIHLNLDRRTGYLKGYTLVEYETYKEAQAAMEGLNGQDLMGQPISVDWCFVRGPPKGKRRGGRRRSRSPDRRRR</sequence>
<dbReference type="SUPFAM" id="SSF54928">
    <property type="entry name" value="RNA-binding domain, RBD"/>
    <property type="match status" value="1"/>
</dbReference>
<evidence type="ECO:0000256" key="4">
    <source>
        <dbReference type="ARBA" id="ARBA00022728"/>
    </source>
</evidence>
<dbReference type="InterPro" id="IPR012677">
    <property type="entry name" value="Nucleotide-bd_a/b_plait_sf"/>
</dbReference>
<dbReference type="GO" id="GO:0005681">
    <property type="term" value="C:spliceosomal complex"/>
    <property type="evidence" value="ECO:0007669"/>
    <property type="project" value="UniProtKB-KW"/>
</dbReference>
<dbReference type="Proteomes" id="UP000515208">
    <property type="component" value="Unplaced"/>
</dbReference>
<gene>
    <name evidence="12" type="primary">RBM8A</name>
</gene>
<dbReference type="PROSITE" id="PS50102">
    <property type="entry name" value="RRM"/>
    <property type="match status" value="1"/>
</dbReference>
<proteinExistence type="inferred from homology"/>
<dbReference type="Pfam" id="PF00076">
    <property type="entry name" value="RRM_1"/>
    <property type="match status" value="1"/>
</dbReference>